<protein>
    <submittedName>
        <fullName evidence="1">Uncharacterized protein</fullName>
    </submittedName>
</protein>
<reference evidence="1 2" key="1">
    <citation type="submission" date="2015-12" db="EMBL/GenBank/DDBJ databases">
        <title>The genome of Folsomia candida.</title>
        <authorList>
            <person name="Faddeeva A."/>
            <person name="Derks M.F."/>
            <person name="Anvar Y."/>
            <person name="Smit S."/>
            <person name="Van Straalen N."/>
            <person name="Roelofs D."/>
        </authorList>
    </citation>
    <scope>NUCLEOTIDE SEQUENCE [LARGE SCALE GENOMIC DNA]</scope>
    <source>
        <strain evidence="1 2">VU population</strain>
        <tissue evidence="1">Whole body</tissue>
    </source>
</reference>
<evidence type="ECO:0000313" key="1">
    <source>
        <dbReference type="EMBL" id="OXA59797.1"/>
    </source>
</evidence>
<gene>
    <name evidence="1" type="ORF">Fcan01_05369</name>
</gene>
<dbReference type="EMBL" id="LNIX01000002">
    <property type="protein sequence ID" value="OXA59797.1"/>
    <property type="molecule type" value="Genomic_DNA"/>
</dbReference>
<name>A0A226ERM0_FOLCA</name>
<dbReference type="AlphaFoldDB" id="A0A226ERM0"/>
<sequence length="138" mass="16158">MLNSRSHWSQGFECSVVSGTMNENVPTPMTQQESSMWGRVREKWMRMETAEAEAANPINQWRHQQPLQDWSEIQERKVNQVIKNFYNQSLNETRPVNTSLRDAHQFAVSYTGRGLSAGDLRQGIFSQRTHRGKYRRPF</sequence>
<organism evidence="1 2">
    <name type="scientific">Folsomia candida</name>
    <name type="common">Springtail</name>
    <dbReference type="NCBI Taxonomy" id="158441"/>
    <lineage>
        <taxon>Eukaryota</taxon>
        <taxon>Metazoa</taxon>
        <taxon>Ecdysozoa</taxon>
        <taxon>Arthropoda</taxon>
        <taxon>Hexapoda</taxon>
        <taxon>Collembola</taxon>
        <taxon>Entomobryomorpha</taxon>
        <taxon>Isotomoidea</taxon>
        <taxon>Isotomidae</taxon>
        <taxon>Proisotominae</taxon>
        <taxon>Folsomia</taxon>
    </lineage>
</organism>
<keyword evidence="2" id="KW-1185">Reference proteome</keyword>
<evidence type="ECO:0000313" key="2">
    <source>
        <dbReference type="Proteomes" id="UP000198287"/>
    </source>
</evidence>
<dbReference type="Proteomes" id="UP000198287">
    <property type="component" value="Unassembled WGS sequence"/>
</dbReference>
<proteinExistence type="predicted"/>
<comment type="caution">
    <text evidence="1">The sequence shown here is derived from an EMBL/GenBank/DDBJ whole genome shotgun (WGS) entry which is preliminary data.</text>
</comment>
<accession>A0A226ERM0</accession>